<dbReference type="InterPro" id="IPR000719">
    <property type="entry name" value="Prot_kinase_dom"/>
</dbReference>
<organism evidence="14 15">
    <name type="scientific">Acrobeloides nanus</name>
    <dbReference type="NCBI Taxonomy" id="290746"/>
    <lineage>
        <taxon>Eukaryota</taxon>
        <taxon>Metazoa</taxon>
        <taxon>Ecdysozoa</taxon>
        <taxon>Nematoda</taxon>
        <taxon>Chromadorea</taxon>
        <taxon>Rhabditida</taxon>
        <taxon>Tylenchina</taxon>
        <taxon>Cephalobomorpha</taxon>
        <taxon>Cephaloboidea</taxon>
        <taxon>Cephalobidae</taxon>
        <taxon>Acrobeloides</taxon>
    </lineage>
</organism>
<keyword evidence="6" id="KW-0418">Kinase</keyword>
<dbReference type="GO" id="GO:0061564">
    <property type="term" value="P:axon development"/>
    <property type="evidence" value="ECO:0007669"/>
    <property type="project" value="UniProtKB-ARBA"/>
</dbReference>
<dbReference type="GO" id="GO:0048680">
    <property type="term" value="P:positive regulation of axon regeneration"/>
    <property type="evidence" value="ECO:0007669"/>
    <property type="project" value="UniProtKB-ARBA"/>
</dbReference>
<protein>
    <recommendedName>
        <fullName evidence="3">receptor protein-tyrosine kinase</fullName>
        <ecNumber evidence="3">2.7.10.1</ecNumber>
    </recommendedName>
</protein>
<dbReference type="PANTHER" id="PTHR24416:SF611">
    <property type="entry name" value="TYROSINE-PROTEIN KINASE TRANSMEMBRANE RECEPTOR ROR"/>
    <property type="match status" value="1"/>
</dbReference>
<dbReference type="InterPro" id="IPR017441">
    <property type="entry name" value="Protein_kinase_ATP_BS"/>
</dbReference>
<evidence type="ECO:0000256" key="3">
    <source>
        <dbReference type="ARBA" id="ARBA00011902"/>
    </source>
</evidence>
<dbReference type="PROSITE" id="PS00107">
    <property type="entry name" value="PROTEIN_KINASE_ATP"/>
    <property type="match status" value="1"/>
</dbReference>
<keyword evidence="5 11" id="KW-0547">Nucleotide-binding</keyword>
<evidence type="ECO:0000256" key="4">
    <source>
        <dbReference type="ARBA" id="ARBA00022679"/>
    </source>
</evidence>
<evidence type="ECO:0000256" key="1">
    <source>
        <dbReference type="ARBA" id="ARBA00004167"/>
    </source>
</evidence>
<dbReference type="SMART" id="SM00219">
    <property type="entry name" value="TyrKc"/>
    <property type="match status" value="1"/>
</dbReference>
<reference evidence="15" key="1">
    <citation type="submission" date="2022-11" db="UniProtKB">
        <authorList>
            <consortium name="WormBaseParasite"/>
        </authorList>
    </citation>
    <scope>IDENTIFICATION</scope>
</reference>
<evidence type="ECO:0000256" key="12">
    <source>
        <dbReference type="SAM" id="Phobius"/>
    </source>
</evidence>
<evidence type="ECO:0000259" key="13">
    <source>
        <dbReference type="PROSITE" id="PS50011"/>
    </source>
</evidence>
<dbReference type="FunFam" id="1.10.510.10:FF:001512">
    <property type="entry name" value="Receptor tyrosine-protein kinase erbB-2"/>
    <property type="match status" value="1"/>
</dbReference>
<keyword evidence="12" id="KW-1133">Transmembrane helix</keyword>
<evidence type="ECO:0000256" key="6">
    <source>
        <dbReference type="ARBA" id="ARBA00022777"/>
    </source>
</evidence>
<proteinExistence type="predicted"/>
<keyword evidence="8 12" id="KW-0472">Membrane</keyword>
<name>A0A914C5Z7_9BILA</name>
<dbReference type="GO" id="GO:0004714">
    <property type="term" value="F:transmembrane receptor protein tyrosine kinase activity"/>
    <property type="evidence" value="ECO:0007669"/>
    <property type="project" value="UniProtKB-EC"/>
</dbReference>
<accession>A0A914C5Z7</accession>
<dbReference type="InterPro" id="IPR020635">
    <property type="entry name" value="Tyr_kinase_cat_dom"/>
</dbReference>
<feature type="binding site" evidence="11">
    <location>
        <position position="44"/>
    </location>
    <ligand>
        <name>ATP</name>
        <dbReference type="ChEBI" id="CHEBI:30616"/>
    </ligand>
</feature>
<dbReference type="GO" id="GO:0043235">
    <property type="term" value="C:receptor complex"/>
    <property type="evidence" value="ECO:0007669"/>
    <property type="project" value="TreeGrafter"/>
</dbReference>
<feature type="domain" description="Protein kinase" evidence="13">
    <location>
        <begin position="12"/>
        <end position="272"/>
    </location>
</feature>
<evidence type="ECO:0000256" key="7">
    <source>
        <dbReference type="ARBA" id="ARBA00022840"/>
    </source>
</evidence>
<evidence type="ECO:0000256" key="2">
    <source>
        <dbReference type="ARBA" id="ARBA00004308"/>
    </source>
</evidence>
<dbReference type="GO" id="GO:0012505">
    <property type="term" value="C:endomembrane system"/>
    <property type="evidence" value="ECO:0007669"/>
    <property type="project" value="UniProtKB-SubCell"/>
</dbReference>
<dbReference type="EC" id="2.7.10.1" evidence="3"/>
<dbReference type="PROSITE" id="PS50011">
    <property type="entry name" value="PROTEIN_KINASE_DOM"/>
    <property type="match status" value="1"/>
</dbReference>
<evidence type="ECO:0000256" key="9">
    <source>
        <dbReference type="ARBA" id="ARBA00023137"/>
    </source>
</evidence>
<dbReference type="AlphaFoldDB" id="A0A914C5Z7"/>
<evidence type="ECO:0000256" key="5">
    <source>
        <dbReference type="ARBA" id="ARBA00022741"/>
    </source>
</evidence>
<dbReference type="InterPro" id="IPR011009">
    <property type="entry name" value="Kinase-like_dom_sf"/>
</dbReference>
<dbReference type="InterPro" id="IPR008266">
    <property type="entry name" value="Tyr_kinase_AS"/>
</dbReference>
<keyword evidence="12" id="KW-0812">Transmembrane</keyword>
<dbReference type="PROSITE" id="PS00109">
    <property type="entry name" value="PROTEIN_KINASE_TYR"/>
    <property type="match status" value="1"/>
</dbReference>
<keyword evidence="7 11" id="KW-0067">ATP-binding</keyword>
<dbReference type="PANTHER" id="PTHR24416">
    <property type="entry name" value="TYROSINE-PROTEIN KINASE RECEPTOR"/>
    <property type="match status" value="1"/>
</dbReference>
<dbReference type="Pfam" id="PF07714">
    <property type="entry name" value="PK_Tyr_Ser-Thr"/>
    <property type="match status" value="1"/>
</dbReference>
<evidence type="ECO:0000313" key="15">
    <source>
        <dbReference type="WBParaSite" id="ACRNAN_Path_356.g1354.t1"/>
    </source>
</evidence>
<keyword evidence="14" id="KW-1185">Reference proteome</keyword>
<evidence type="ECO:0000313" key="14">
    <source>
        <dbReference type="Proteomes" id="UP000887540"/>
    </source>
</evidence>
<dbReference type="PRINTS" id="PR00109">
    <property type="entry name" value="TYRKINASE"/>
</dbReference>
<evidence type="ECO:0000256" key="8">
    <source>
        <dbReference type="ARBA" id="ARBA00023136"/>
    </source>
</evidence>
<evidence type="ECO:0000256" key="11">
    <source>
        <dbReference type="PROSITE-ProRule" id="PRU10141"/>
    </source>
</evidence>
<dbReference type="GO" id="GO:0007169">
    <property type="term" value="P:cell surface receptor protein tyrosine kinase signaling pathway"/>
    <property type="evidence" value="ECO:0007669"/>
    <property type="project" value="TreeGrafter"/>
</dbReference>
<dbReference type="GO" id="GO:0005524">
    <property type="term" value="F:ATP binding"/>
    <property type="evidence" value="ECO:0007669"/>
    <property type="project" value="UniProtKB-UniRule"/>
</dbReference>
<dbReference type="Proteomes" id="UP000887540">
    <property type="component" value="Unplaced"/>
</dbReference>
<dbReference type="InterPro" id="IPR001245">
    <property type="entry name" value="Ser-Thr/Tyr_kinase_cat_dom"/>
</dbReference>
<dbReference type="Gene3D" id="1.10.510.10">
    <property type="entry name" value="Transferase(Phosphotransferase) domain 1"/>
    <property type="match status" value="1"/>
</dbReference>
<comment type="subcellular location">
    <subcellularLocation>
        <location evidence="2">Endomembrane system</location>
    </subcellularLocation>
    <subcellularLocation>
        <location evidence="1">Membrane</location>
        <topology evidence="1">Single-pass membrane protein</topology>
    </subcellularLocation>
</comment>
<sequence length="742" mass="85893">MKCVYEINAKDITELDCLGKGYFGVVLRGRWRSHQNVVINCAIKSLYQTNEELKAEISTMTQLRHQNIVKLYGAVLKESLSMVMELCDGGSLKERLLSKHKLKLLATSLLEYSKQIACGMKYLASKNFVHRDLAARNVLLSGDEKIAKICDFGLARNTSDNTDYYFKQSAAPLPTMWTAPEAIRWKKFSEFSDVWSFGVTMWEIFSYGQNPWEDCECYKVPNLIIKGVRLKKPAFCPEDLYNIMYRCWNIESRQRPTFELIEKILFGYHFKFGTYKQASKVQKIDRFSMLNFCKDDDEIMTKISNTDKPFNGSERELIVIEKRGRNQVLVQDSKTREYEMVSTKLLNIRTIAKFILGKETSKTSPEFKHNYVNDPFTSNLQQDQNSHCFNSNYEVPKSRQCDEQVDHCHNYDEKRCLTASDDTLEMPQKDKNVIIYVKKNWKHFWLKFILASLILLGIVTGLTILNYHWHASKKVDGTNRIAHKPQMSVALITETPIDEDLITDKCSSNLHEGIFIEEKTPLSVVKKLPSDTCSCSTGTTWFWNFTNKFPIVNNGLLFVVHAIPKHCKNFCMCDQEFGCYKPKNYTNYKAWFIHHCDDACQVSATFEDDPYEGFVDEMGNNVNNDYTKVDSIGCNGCDSLKKSRSCNKQNTLDNLRIETNETTAQISWDIASNYSVVDLQVSNIPDNERPIWEKLYAISPAIVDNLKPNTNYTLTVYFYQDRRINKVNKHMWSIAFNQNFQT</sequence>
<comment type="catalytic activity">
    <reaction evidence="10">
        <text>L-tyrosyl-[protein] + ATP = O-phospho-L-tyrosyl-[protein] + ADP + H(+)</text>
        <dbReference type="Rhea" id="RHEA:10596"/>
        <dbReference type="Rhea" id="RHEA-COMP:10136"/>
        <dbReference type="Rhea" id="RHEA-COMP:20101"/>
        <dbReference type="ChEBI" id="CHEBI:15378"/>
        <dbReference type="ChEBI" id="CHEBI:30616"/>
        <dbReference type="ChEBI" id="CHEBI:46858"/>
        <dbReference type="ChEBI" id="CHEBI:61978"/>
        <dbReference type="ChEBI" id="CHEBI:456216"/>
        <dbReference type="EC" id="2.7.10.1"/>
    </reaction>
</comment>
<dbReference type="WBParaSite" id="ACRNAN_Path_356.g1354.t1">
    <property type="protein sequence ID" value="ACRNAN_Path_356.g1354.t1"/>
    <property type="gene ID" value="ACRNAN_Path_356.g1354"/>
</dbReference>
<keyword evidence="4" id="KW-0808">Transferase</keyword>
<keyword evidence="9" id="KW-0829">Tyrosine-protein kinase</keyword>
<evidence type="ECO:0000256" key="10">
    <source>
        <dbReference type="ARBA" id="ARBA00051243"/>
    </source>
</evidence>
<dbReference type="GO" id="GO:0005886">
    <property type="term" value="C:plasma membrane"/>
    <property type="evidence" value="ECO:0007669"/>
    <property type="project" value="TreeGrafter"/>
</dbReference>
<dbReference type="InterPro" id="IPR050122">
    <property type="entry name" value="RTK"/>
</dbReference>
<dbReference type="SUPFAM" id="SSF56112">
    <property type="entry name" value="Protein kinase-like (PK-like)"/>
    <property type="match status" value="1"/>
</dbReference>
<dbReference type="CDD" id="cd00192">
    <property type="entry name" value="PTKc"/>
    <property type="match status" value="1"/>
</dbReference>
<feature type="transmembrane region" description="Helical" evidence="12">
    <location>
        <begin position="444"/>
        <end position="465"/>
    </location>
</feature>